<keyword evidence="1" id="KW-0677">Repeat</keyword>
<dbReference type="AlphaFoldDB" id="A0AAV3WQT6"/>
<keyword evidence="4" id="KW-0732">Signal</keyword>
<name>A0AAV3WQT6_9CYAN</name>
<gene>
    <name evidence="5" type="ORF">MiSe_94350</name>
</gene>
<evidence type="ECO:0000256" key="4">
    <source>
        <dbReference type="SAM" id="SignalP"/>
    </source>
</evidence>
<accession>A0AAV3WQT6</accession>
<sequence>MSRKNIVALALLFSLSTAYPAFAETAYQRWLRMAVAARNSGNYDGALSYYQRAADESPNGPNDPDINKAIFEVLSERLQSFQTTAPNYVRFIRIADEAYYNGEYDTAIQNYRMALRQRPRDRYATLRIEQAECIKKNRPATGSQFRTMCPRF</sequence>
<evidence type="ECO:0000256" key="2">
    <source>
        <dbReference type="ARBA" id="ARBA00022803"/>
    </source>
</evidence>
<evidence type="ECO:0000313" key="6">
    <source>
        <dbReference type="Proteomes" id="UP001050975"/>
    </source>
</evidence>
<dbReference type="InterPro" id="IPR019734">
    <property type="entry name" value="TPR_rpt"/>
</dbReference>
<keyword evidence="6" id="KW-1185">Reference proteome</keyword>
<dbReference type="Pfam" id="PF07719">
    <property type="entry name" value="TPR_2"/>
    <property type="match status" value="1"/>
</dbReference>
<evidence type="ECO:0000313" key="5">
    <source>
        <dbReference type="EMBL" id="GET44604.1"/>
    </source>
</evidence>
<keyword evidence="2 3" id="KW-0802">TPR repeat</keyword>
<dbReference type="SMART" id="SM00028">
    <property type="entry name" value="TPR"/>
    <property type="match status" value="2"/>
</dbReference>
<dbReference type="Pfam" id="PF13432">
    <property type="entry name" value="TPR_16"/>
    <property type="match status" value="1"/>
</dbReference>
<dbReference type="EMBL" id="BLAY01000442">
    <property type="protein sequence ID" value="GET44604.1"/>
    <property type="molecule type" value="Genomic_DNA"/>
</dbReference>
<dbReference type="SUPFAM" id="SSF48452">
    <property type="entry name" value="TPR-like"/>
    <property type="match status" value="1"/>
</dbReference>
<protein>
    <recommendedName>
        <fullName evidence="7">Tetratricopeptide repeat protein</fullName>
    </recommendedName>
</protein>
<feature type="signal peptide" evidence="4">
    <location>
        <begin position="1"/>
        <end position="23"/>
    </location>
</feature>
<comment type="caution">
    <text evidence="5">The sequence shown here is derived from an EMBL/GenBank/DDBJ whole genome shotgun (WGS) entry which is preliminary data.</text>
</comment>
<proteinExistence type="predicted"/>
<dbReference type="InterPro" id="IPR013105">
    <property type="entry name" value="TPR_2"/>
</dbReference>
<dbReference type="Gene3D" id="1.25.40.10">
    <property type="entry name" value="Tetratricopeptide repeat domain"/>
    <property type="match status" value="1"/>
</dbReference>
<evidence type="ECO:0000256" key="1">
    <source>
        <dbReference type="ARBA" id="ARBA00022737"/>
    </source>
</evidence>
<feature type="repeat" description="TPR" evidence="3">
    <location>
        <begin position="27"/>
        <end position="60"/>
    </location>
</feature>
<dbReference type="Proteomes" id="UP001050975">
    <property type="component" value="Unassembled WGS sequence"/>
</dbReference>
<evidence type="ECO:0008006" key="7">
    <source>
        <dbReference type="Google" id="ProtNLM"/>
    </source>
</evidence>
<reference evidence="5" key="1">
    <citation type="submission" date="2019-10" db="EMBL/GenBank/DDBJ databases">
        <title>Draft genome sequece of Microseira wollei NIES-4236.</title>
        <authorList>
            <person name="Yamaguchi H."/>
            <person name="Suzuki S."/>
            <person name="Kawachi M."/>
        </authorList>
    </citation>
    <scope>NUCLEOTIDE SEQUENCE</scope>
    <source>
        <strain evidence="5">NIES-4236</strain>
    </source>
</reference>
<organism evidence="5 6">
    <name type="scientific">Microseira wollei NIES-4236</name>
    <dbReference type="NCBI Taxonomy" id="2530354"/>
    <lineage>
        <taxon>Bacteria</taxon>
        <taxon>Bacillati</taxon>
        <taxon>Cyanobacteriota</taxon>
        <taxon>Cyanophyceae</taxon>
        <taxon>Oscillatoriophycideae</taxon>
        <taxon>Aerosakkonematales</taxon>
        <taxon>Aerosakkonemataceae</taxon>
        <taxon>Microseira</taxon>
    </lineage>
</organism>
<evidence type="ECO:0000256" key="3">
    <source>
        <dbReference type="PROSITE-ProRule" id="PRU00339"/>
    </source>
</evidence>
<dbReference type="RefSeq" id="WP_226594823.1">
    <property type="nucleotide sequence ID" value="NZ_BLAY01000442.1"/>
</dbReference>
<dbReference type="PROSITE" id="PS50005">
    <property type="entry name" value="TPR"/>
    <property type="match status" value="1"/>
</dbReference>
<feature type="chain" id="PRO_5043651980" description="Tetratricopeptide repeat protein" evidence="4">
    <location>
        <begin position="24"/>
        <end position="152"/>
    </location>
</feature>
<dbReference type="InterPro" id="IPR011990">
    <property type="entry name" value="TPR-like_helical_dom_sf"/>
</dbReference>